<comment type="similarity">
    <text evidence="2 11">Belongs to the type IA topoisomerase family.</text>
</comment>
<dbReference type="NCBIfam" id="TIGR01057">
    <property type="entry name" value="topA_arch"/>
    <property type="match status" value="1"/>
</dbReference>
<dbReference type="Gene3D" id="1.10.460.10">
    <property type="entry name" value="Topoisomerase I, domain 2"/>
    <property type="match status" value="1"/>
</dbReference>
<evidence type="ECO:0000313" key="15">
    <source>
        <dbReference type="EMBL" id="AEH07437.1"/>
    </source>
</evidence>
<dbReference type="InterPro" id="IPR023405">
    <property type="entry name" value="Topo_IA_core_domain"/>
</dbReference>
<evidence type="ECO:0000256" key="1">
    <source>
        <dbReference type="ARBA" id="ARBA00000213"/>
    </source>
</evidence>
<dbReference type="Proteomes" id="UP000009296">
    <property type="component" value="Chromosome"/>
</dbReference>
<dbReference type="STRING" id="647113.Metok_1474"/>
<keyword evidence="5" id="KW-0863">Zinc-finger</keyword>
<dbReference type="GeneID" id="10773632"/>
<keyword evidence="4" id="KW-0677">Repeat</keyword>
<dbReference type="Pfam" id="PF01396">
    <property type="entry name" value="Zn_ribbon_Top1"/>
    <property type="match status" value="3"/>
</dbReference>
<dbReference type="SUPFAM" id="SSF57783">
    <property type="entry name" value="Zinc beta-ribbon"/>
    <property type="match status" value="2"/>
</dbReference>
<dbReference type="Gene3D" id="1.10.290.10">
    <property type="entry name" value="Topoisomerase I, domain 4"/>
    <property type="match status" value="1"/>
</dbReference>
<dbReference type="InterPro" id="IPR013825">
    <property type="entry name" value="Topo_IA_cen_sub2"/>
</dbReference>
<dbReference type="AlphaFoldDB" id="F8AK68"/>
<evidence type="ECO:0000256" key="11">
    <source>
        <dbReference type="HAMAP-Rule" id="MF_00952"/>
    </source>
</evidence>
<dbReference type="InterPro" id="IPR013824">
    <property type="entry name" value="Topo_IA_cen_sub1"/>
</dbReference>
<dbReference type="SMART" id="SM00493">
    <property type="entry name" value="TOPRIM"/>
    <property type="match status" value="1"/>
</dbReference>
<evidence type="ECO:0000259" key="14">
    <source>
        <dbReference type="PROSITE" id="PS52039"/>
    </source>
</evidence>
<dbReference type="InterPro" id="IPR034144">
    <property type="entry name" value="TOPRIM_TopoIII"/>
</dbReference>
<evidence type="ECO:0000256" key="5">
    <source>
        <dbReference type="ARBA" id="ARBA00022771"/>
    </source>
</evidence>
<dbReference type="InterPro" id="IPR006171">
    <property type="entry name" value="TOPRIM_dom"/>
</dbReference>
<feature type="site" description="Interaction with DNA" evidence="11">
    <location>
        <position position="170"/>
    </location>
</feature>
<reference evidence="15" key="1">
    <citation type="submission" date="2011-05" db="EMBL/GenBank/DDBJ databases">
        <title>Complete sequence of chromosome of Methanothermococcus okinawensis IH1.</title>
        <authorList>
            <consortium name="US DOE Joint Genome Institute"/>
            <person name="Lucas S."/>
            <person name="Han J."/>
            <person name="Lapidus A."/>
            <person name="Cheng J.-F."/>
            <person name="Goodwin L."/>
            <person name="Pitluck S."/>
            <person name="Peters L."/>
            <person name="Mikhailova N."/>
            <person name="Held B."/>
            <person name="Han C."/>
            <person name="Tapia R."/>
            <person name="Land M."/>
            <person name="Hauser L."/>
            <person name="Kyrpides N."/>
            <person name="Ivanova N."/>
            <person name="Pagani I."/>
            <person name="Sieprawska-Lupa M."/>
            <person name="Takai K."/>
            <person name="Miyazaki J."/>
            <person name="Whitman W."/>
            <person name="Woyke T."/>
        </authorList>
    </citation>
    <scope>NUCLEOTIDE SEQUENCE [LARGE SCALE GENOMIC DNA]</scope>
    <source>
        <strain evidence="15">IH1</strain>
    </source>
</reference>
<evidence type="ECO:0000256" key="12">
    <source>
        <dbReference type="SAM" id="Coils"/>
    </source>
</evidence>
<dbReference type="EMBL" id="CP002792">
    <property type="protein sequence ID" value="AEH07437.1"/>
    <property type="molecule type" value="Genomic_DNA"/>
</dbReference>
<evidence type="ECO:0000256" key="7">
    <source>
        <dbReference type="ARBA" id="ARBA00022842"/>
    </source>
</evidence>
<dbReference type="InterPro" id="IPR013826">
    <property type="entry name" value="Topo_IA_cen_sub3"/>
</dbReference>
<feature type="region of interest" description="Interaction with DNA" evidence="11">
    <location>
        <begin position="195"/>
        <end position="200"/>
    </location>
</feature>
<dbReference type="GO" id="GO:0006310">
    <property type="term" value="P:DNA recombination"/>
    <property type="evidence" value="ECO:0007669"/>
    <property type="project" value="TreeGrafter"/>
</dbReference>
<dbReference type="CDD" id="cd00186">
    <property type="entry name" value="TOP1Ac"/>
    <property type="match status" value="1"/>
</dbReference>
<feature type="active site" description="O-(5'-phospho-DNA)-tyrosine intermediate" evidence="11">
    <location>
        <position position="314"/>
    </location>
</feature>
<keyword evidence="10 11" id="KW-0413">Isomerase</keyword>
<keyword evidence="7" id="KW-0460">Magnesium</keyword>
<dbReference type="EC" id="5.6.2.1" evidence="11"/>
<feature type="coiled-coil region" evidence="12">
    <location>
        <begin position="536"/>
        <end position="577"/>
    </location>
</feature>
<keyword evidence="9 11" id="KW-0238">DNA-binding</keyword>
<feature type="site" description="Interaction with DNA" evidence="11">
    <location>
        <position position="501"/>
    </location>
</feature>
<dbReference type="GO" id="GO:0005694">
    <property type="term" value="C:chromosome"/>
    <property type="evidence" value="ECO:0007669"/>
    <property type="project" value="InterPro"/>
</dbReference>
<dbReference type="InterPro" id="IPR003602">
    <property type="entry name" value="Topo_IA_DNA-bd_dom"/>
</dbReference>
<dbReference type="Pfam" id="PF01131">
    <property type="entry name" value="Topoisom_bac"/>
    <property type="match status" value="1"/>
</dbReference>
<organism evidence="15 16">
    <name type="scientific">Methanothermococcus okinawensis (strain DSM 14208 / JCM 11175 / IH1)</name>
    <dbReference type="NCBI Taxonomy" id="647113"/>
    <lineage>
        <taxon>Archaea</taxon>
        <taxon>Methanobacteriati</taxon>
        <taxon>Methanobacteriota</taxon>
        <taxon>Methanomada group</taxon>
        <taxon>Methanococci</taxon>
        <taxon>Methanococcales</taxon>
        <taxon>Methanococcaceae</taxon>
        <taxon>Methanothermococcus</taxon>
    </lineage>
</organism>
<dbReference type="SMART" id="SM00437">
    <property type="entry name" value="TOP1Ac"/>
    <property type="match status" value="1"/>
</dbReference>
<dbReference type="KEGG" id="mok:Metok_1474"/>
<evidence type="ECO:0000259" key="13">
    <source>
        <dbReference type="PROSITE" id="PS50880"/>
    </source>
</evidence>
<dbReference type="HOGENOM" id="CLU_002929_5_2_2"/>
<protein>
    <recommendedName>
        <fullName evidence="11">DNA topoisomerase 1</fullName>
        <ecNumber evidence="11">5.6.2.1</ecNumber>
    </recommendedName>
    <alternativeName>
        <fullName evidence="11">DNA topoisomerase I</fullName>
    </alternativeName>
</protein>
<dbReference type="InterPro" id="IPR000380">
    <property type="entry name" value="Topo_IA"/>
</dbReference>
<dbReference type="Gene3D" id="3.30.65.10">
    <property type="entry name" value="Bacterial Topoisomerase I, domain 1"/>
    <property type="match status" value="3"/>
</dbReference>
<dbReference type="InterPro" id="IPR028612">
    <property type="entry name" value="Topoisom_1_IA"/>
</dbReference>
<accession>F8AK68</accession>
<feature type="site" description="Interaction with DNA" evidence="11">
    <location>
        <position position="316"/>
    </location>
</feature>
<dbReference type="eggNOG" id="arCOG01305">
    <property type="taxonomic scope" value="Archaea"/>
</dbReference>
<dbReference type="RefSeq" id="WP_013867618.1">
    <property type="nucleotide sequence ID" value="NC_015636.1"/>
</dbReference>
<comment type="function">
    <text evidence="11">Releases the supercoiling and torsional tension of DNA, which is introduced during the DNA replication and transcription, by transiently cleaving and rejoining one strand of the DNA duplex. Introduces a single-strand break via transesterification at a target site in duplex DNA. The scissile phosphodiester is attacked by the catalytic tyrosine of the enzyme, resulting in the formation of a DNA-(5'-phosphotyrosyl)-enzyme intermediate and the expulsion of a 3'-OH DNA strand. The free DNA strand then undergoes passage around the unbroken strand, thus removing DNA supercoils. Finally, in the religation step, the DNA 3'-OH attacks the covalent intermediate to expel the active-site tyrosine and restore the DNA phosphodiester backbone.</text>
</comment>
<dbReference type="Gene3D" id="2.70.20.10">
    <property type="entry name" value="Topoisomerase I, domain 3"/>
    <property type="match status" value="1"/>
</dbReference>
<dbReference type="InterPro" id="IPR013497">
    <property type="entry name" value="Topo_IA_cen"/>
</dbReference>
<comment type="caution">
    <text evidence="11">Lacks conserved residue(s) required for the propagation of feature annotation.</text>
</comment>
<name>F8AK68_METOI</name>
<dbReference type="PROSITE" id="PS52039">
    <property type="entry name" value="TOPO_IA_2"/>
    <property type="match status" value="1"/>
</dbReference>
<dbReference type="GO" id="GO:0003917">
    <property type="term" value="F:DNA topoisomerase type I (single strand cut, ATP-independent) activity"/>
    <property type="evidence" value="ECO:0007669"/>
    <property type="project" value="UniProtKB-UniRule"/>
</dbReference>
<evidence type="ECO:0000256" key="3">
    <source>
        <dbReference type="ARBA" id="ARBA00022723"/>
    </source>
</evidence>
<evidence type="ECO:0000256" key="9">
    <source>
        <dbReference type="ARBA" id="ARBA00023125"/>
    </source>
</evidence>
<proteinExistence type="inferred from homology"/>
<evidence type="ECO:0000256" key="10">
    <source>
        <dbReference type="ARBA" id="ARBA00023235"/>
    </source>
</evidence>
<dbReference type="PROSITE" id="PS50880">
    <property type="entry name" value="TOPRIM"/>
    <property type="match status" value="1"/>
</dbReference>
<dbReference type="InterPro" id="IPR003601">
    <property type="entry name" value="Topo_IA_2"/>
</dbReference>
<evidence type="ECO:0000256" key="4">
    <source>
        <dbReference type="ARBA" id="ARBA00022737"/>
    </source>
</evidence>
<dbReference type="GO" id="GO:0006265">
    <property type="term" value="P:DNA topological change"/>
    <property type="evidence" value="ECO:0007669"/>
    <property type="project" value="UniProtKB-UniRule"/>
</dbReference>
<dbReference type="PANTHER" id="PTHR11390:SF26">
    <property type="entry name" value="DNA TOPOISOMERASE 1"/>
    <property type="match status" value="1"/>
</dbReference>
<dbReference type="HAMAP" id="MF_00952">
    <property type="entry name" value="Topoisom_1_prok"/>
    <property type="match status" value="1"/>
</dbReference>
<feature type="site" description="Interaction with DNA" evidence="11">
    <location>
        <position position="51"/>
    </location>
</feature>
<feature type="domain" description="Toprim" evidence="13">
    <location>
        <begin position="2"/>
        <end position="142"/>
    </location>
</feature>
<evidence type="ECO:0000256" key="2">
    <source>
        <dbReference type="ARBA" id="ARBA00009446"/>
    </source>
</evidence>
<keyword evidence="16" id="KW-1185">Reference proteome</keyword>
<dbReference type="InterPro" id="IPR005739">
    <property type="entry name" value="TopoI_arch"/>
</dbReference>
<feature type="domain" description="Topo IA-type catalytic" evidence="14">
    <location>
        <begin position="156"/>
        <end position="568"/>
    </location>
</feature>
<evidence type="ECO:0000256" key="8">
    <source>
        <dbReference type="ARBA" id="ARBA00023029"/>
    </source>
</evidence>
<dbReference type="GO" id="GO:0003677">
    <property type="term" value="F:DNA binding"/>
    <property type="evidence" value="ECO:0007669"/>
    <property type="project" value="UniProtKB-KW"/>
</dbReference>
<dbReference type="PANTHER" id="PTHR11390">
    <property type="entry name" value="PROKARYOTIC DNA TOPOISOMERASE"/>
    <property type="match status" value="1"/>
</dbReference>
<dbReference type="InterPro" id="IPR013498">
    <property type="entry name" value="Topo_IA_Znf"/>
</dbReference>
<keyword evidence="12" id="KW-0175">Coiled coil</keyword>
<comment type="subunit">
    <text evidence="11">Monomer.</text>
</comment>
<dbReference type="GO" id="GO:0006281">
    <property type="term" value="P:DNA repair"/>
    <property type="evidence" value="ECO:0007669"/>
    <property type="project" value="TreeGrafter"/>
</dbReference>
<evidence type="ECO:0000256" key="6">
    <source>
        <dbReference type="ARBA" id="ARBA00022833"/>
    </source>
</evidence>
<keyword evidence="6" id="KW-0862">Zinc</keyword>
<dbReference type="eggNOG" id="arCOG01527">
    <property type="taxonomic scope" value="Archaea"/>
</dbReference>
<dbReference type="SUPFAM" id="SSF56712">
    <property type="entry name" value="Prokaryotic type I DNA topoisomerase"/>
    <property type="match status" value="1"/>
</dbReference>
<evidence type="ECO:0000313" key="16">
    <source>
        <dbReference type="Proteomes" id="UP000009296"/>
    </source>
</evidence>
<dbReference type="Pfam" id="PF01751">
    <property type="entry name" value="Toprim"/>
    <property type="match status" value="1"/>
</dbReference>
<dbReference type="PRINTS" id="PR00417">
    <property type="entry name" value="PRTPISMRASEI"/>
</dbReference>
<gene>
    <name evidence="11" type="primary">topA</name>
    <name evidence="15" type="ordered locus">Metok_1474</name>
</gene>
<sequence length="780" mass="89856">MTDLIICEKPNVAKKIASALGNPKKKSNNGIPYYELERNGKKIIVASAVGHLFTLEEEKTGEKKKFGEYPVFNIKWVPASTIKGKEYVQKYINTLKKLAKEADEFYIASDWDIEGELIGYHALYYCCGKNDAKRMRFSSLTKNEIIKAYENPDRVDFGLVDAGDSRHRVDWYYGINVSRALMQSIRAVNRWQTMSTGRVQGPALSFLVDRELEIKKFVPKPYWVIGAHLKNELLAIHEKDKFWDEKEANEIYNRIKDEKEAIISSIKKTKKKIKPNPPFDLGTLQREAHRIFRFSPKKTQEIAQKLYEMGICSYPRTSSQKLPKDDNYIKDILTKVSNHGDYKKYAELILRENRKPIEGKKSDPAHPAIHVVDVPKELLNDDEKKLYDLIVRRTLAAFWDNAEREYINVVLNIDGENFKLSGSRTIKEGWHEIYYFTKFDEKELPSLRKNDKIPVEKITIERKETKPPKRYTMASIIKELESRELGTKATRADIVEKLVKRGYLIDDGSLKVTDLGIAVIETLKKYCPEIIDEKMTRELEKKLDRLQKRTIKKENVLKDAENKLRAILEEVKKKEKEIGKELVEKIDTTNKSLKTVGKCECGGDLIIIKTKGKKRFIGCTNYPECKKTYPLPQKGRIKILNETCEICGAPIISIDNQKVCINPECPSKISNEDKKEMEKAEKSEKICPKCGGKLVVKKGIYGAFLGCENYPKCRYTEKLNNKTKTEKAEKVVVGKCPECGGDLIMRKGRFGEFIGCSNYPKCRYTEKIKNEKTKTKKEKK</sequence>
<keyword evidence="8 11" id="KW-0799">Topoisomerase</keyword>
<keyword evidence="3" id="KW-0479">Metal-binding</keyword>
<dbReference type="CDD" id="cd03362">
    <property type="entry name" value="TOPRIM_TopoIA_TopoIII"/>
    <property type="match status" value="1"/>
</dbReference>
<comment type="catalytic activity">
    <reaction evidence="1 11">
        <text>ATP-independent breakage of single-stranded DNA, followed by passage and rejoining.</text>
        <dbReference type="EC" id="5.6.2.1"/>
    </reaction>
</comment>
<dbReference type="GO" id="GO:0008270">
    <property type="term" value="F:zinc ion binding"/>
    <property type="evidence" value="ECO:0007669"/>
    <property type="project" value="UniProtKB-KW"/>
</dbReference>
<dbReference type="OrthoDB" id="30963at2157"/>
<dbReference type="SMART" id="SM00436">
    <property type="entry name" value="TOP1Bc"/>
    <property type="match status" value="1"/>
</dbReference>
<dbReference type="Gene3D" id="3.40.50.140">
    <property type="match status" value="1"/>
</dbReference>
<feature type="site" description="Interaction with DNA" evidence="11">
    <location>
        <position position="166"/>
    </location>
</feature>